<name>A0A8K0PJC2_9PEZI</name>
<comment type="caution">
    <text evidence="2">The sequence shown here is derived from an EMBL/GenBank/DDBJ whole genome shotgun (WGS) entry which is preliminary data.</text>
</comment>
<feature type="region of interest" description="Disordered" evidence="1">
    <location>
        <begin position="116"/>
        <end position="184"/>
    </location>
</feature>
<feature type="compositionally biased region" description="Basic and acidic residues" evidence="1">
    <location>
        <begin position="154"/>
        <end position="175"/>
    </location>
</feature>
<dbReference type="AlphaFoldDB" id="A0A8K0PJC2"/>
<evidence type="ECO:0000313" key="3">
    <source>
        <dbReference type="Proteomes" id="UP000809789"/>
    </source>
</evidence>
<proteinExistence type="predicted"/>
<evidence type="ECO:0000256" key="1">
    <source>
        <dbReference type="SAM" id="MobiDB-lite"/>
    </source>
</evidence>
<dbReference type="Proteomes" id="UP000809789">
    <property type="component" value="Unassembled WGS sequence"/>
</dbReference>
<protein>
    <submittedName>
        <fullName evidence="2">Uncharacterized protein</fullName>
    </submittedName>
</protein>
<feature type="compositionally biased region" description="Polar residues" evidence="1">
    <location>
        <begin position="127"/>
        <end position="137"/>
    </location>
</feature>
<evidence type="ECO:0000313" key="2">
    <source>
        <dbReference type="EMBL" id="KAG8632026.1"/>
    </source>
</evidence>
<gene>
    <name evidence="2" type="ORF">KVT40_001166</name>
</gene>
<dbReference type="OrthoDB" id="10499099at2759"/>
<feature type="compositionally biased region" description="Low complexity" evidence="1">
    <location>
        <begin position="144"/>
        <end position="153"/>
    </location>
</feature>
<dbReference type="EMBL" id="JAESVG020000001">
    <property type="protein sequence ID" value="KAG8632026.1"/>
    <property type="molecule type" value="Genomic_DNA"/>
</dbReference>
<accession>A0A8K0PJC2</accession>
<reference evidence="2" key="1">
    <citation type="submission" date="2021-07" db="EMBL/GenBank/DDBJ databases">
        <title>Elsinoe batatas strain:CRI-CJ2 Genome sequencing and assembly.</title>
        <authorList>
            <person name="Huang L."/>
        </authorList>
    </citation>
    <scope>NUCLEOTIDE SEQUENCE</scope>
    <source>
        <strain evidence="2">CRI-CJ2</strain>
    </source>
</reference>
<organism evidence="2 3">
    <name type="scientific">Elsinoe batatas</name>
    <dbReference type="NCBI Taxonomy" id="2601811"/>
    <lineage>
        <taxon>Eukaryota</taxon>
        <taxon>Fungi</taxon>
        <taxon>Dikarya</taxon>
        <taxon>Ascomycota</taxon>
        <taxon>Pezizomycotina</taxon>
        <taxon>Dothideomycetes</taxon>
        <taxon>Dothideomycetidae</taxon>
        <taxon>Myriangiales</taxon>
        <taxon>Elsinoaceae</taxon>
        <taxon>Elsinoe</taxon>
    </lineage>
</organism>
<keyword evidence="3" id="KW-1185">Reference proteome</keyword>
<sequence length="184" mass="20949">MCRPRRRESWLPFTEPLEGHSHASRTSGSTTFHNAICIHLLSLLSDTFDHYFNPEPRPLTLLRKHLQCLQCHLRPKSLFLILLRSRSHKTSTLYVPGSWGFTPISHHPEPVAAYSQRAKGNGHHPYPSQTVPDNAQQVGLEAQPDSSPGGSPEDPQRIRSGDEFSRRNSQKAREHARQRRSHQS</sequence>